<evidence type="ECO:0000313" key="13">
    <source>
        <dbReference type="EMBL" id="KAK5955235.1"/>
    </source>
</evidence>
<dbReference type="InterPro" id="IPR014001">
    <property type="entry name" value="Helicase_ATP-bd"/>
</dbReference>
<protein>
    <recommendedName>
        <fullName evidence="1">RNA helicase</fullName>
        <ecNumber evidence="1">3.6.4.13</ecNumber>
    </recommendedName>
</protein>
<dbReference type="Proteomes" id="UP001316803">
    <property type="component" value="Unassembled WGS sequence"/>
</dbReference>
<evidence type="ECO:0000256" key="7">
    <source>
        <dbReference type="PROSITE-ProRule" id="PRU00552"/>
    </source>
</evidence>
<dbReference type="EMBL" id="JAKLMC020000007">
    <property type="protein sequence ID" value="KAK5955235.1"/>
    <property type="molecule type" value="Genomic_DNA"/>
</dbReference>
<evidence type="ECO:0000256" key="9">
    <source>
        <dbReference type="SAM" id="MobiDB-lite"/>
    </source>
</evidence>
<evidence type="ECO:0000256" key="6">
    <source>
        <dbReference type="ARBA" id="ARBA00047984"/>
    </source>
</evidence>
<dbReference type="GO" id="GO:0005524">
    <property type="term" value="F:ATP binding"/>
    <property type="evidence" value="ECO:0007669"/>
    <property type="project" value="UniProtKB-KW"/>
</dbReference>
<evidence type="ECO:0000256" key="2">
    <source>
        <dbReference type="ARBA" id="ARBA00022741"/>
    </source>
</evidence>
<dbReference type="InterPro" id="IPR027417">
    <property type="entry name" value="P-loop_NTPase"/>
</dbReference>
<dbReference type="SMART" id="SM00487">
    <property type="entry name" value="DEXDc"/>
    <property type="match status" value="1"/>
</dbReference>
<evidence type="ECO:0000256" key="8">
    <source>
        <dbReference type="RuleBase" id="RU000492"/>
    </source>
</evidence>
<dbReference type="Pfam" id="PF00271">
    <property type="entry name" value="Helicase_C"/>
    <property type="match status" value="1"/>
</dbReference>
<dbReference type="GO" id="GO:0016787">
    <property type="term" value="F:hydrolase activity"/>
    <property type="evidence" value="ECO:0007669"/>
    <property type="project" value="UniProtKB-KW"/>
</dbReference>
<dbReference type="InterPro" id="IPR014014">
    <property type="entry name" value="RNA_helicase_DEAD_Q_motif"/>
</dbReference>
<feature type="domain" description="Helicase ATP-binding" evidence="10">
    <location>
        <begin position="170"/>
        <end position="368"/>
    </location>
</feature>
<dbReference type="EC" id="3.6.4.13" evidence="1"/>
<dbReference type="PROSITE" id="PS51192">
    <property type="entry name" value="HELICASE_ATP_BIND_1"/>
    <property type="match status" value="1"/>
</dbReference>
<feature type="region of interest" description="Disordered" evidence="9">
    <location>
        <begin position="1"/>
        <end position="32"/>
    </location>
</feature>
<evidence type="ECO:0000256" key="3">
    <source>
        <dbReference type="ARBA" id="ARBA00022801"/>
    </source>
</evidence>
<dbReference type="SMART" id="SM00490">
    <property type="entry name" value="HELICc"/>
    <property type="match status" value="1"/>
</dbReference>
<feature type="short sequence motif" description="Q motif" evidence="7">
    <location>
        <begin position="139"/>
        <end position="167"/>
    </location>
</feature>
<keyword evidence="2 8" id="KW-0547">Nucleotide-binding</keyword>
<dbReference type="InterPro" id="IPR011545">
    <property type="entry name" value="DEAD/DEAH_box_helicase_dom"/>
</dbReference>
<dbReference type="GO" id="GO:0003724">
    <property type="term" value="F:RNA helicase activity"/>
    <property type="evidence" value="ECO:0007669"/>
    <property type="project" value="UniProtKB-EC"/>
</dbReference>
<gene>
    <name evidence="13" type="ORF">OHC33_003916</name>
</gene>
<proteinExistence type="inferred from homology"/>
<name>A0AAN8IA72_9EURO</name>
<dbReference type="GO" id="GO:0003676">
    <property type="term" value="F:nucleic acid binding"/>
    <property type="evidence" value="ECO:0007669"/>
    <property type="project" value="InterPro"/>
</dbReference>
<evidence type="ECO:0000259" key="11">
    <source>
        <dbReference type="PROSITE" id="PS51194"/>
    </source>
</evidence>
<accession>A0AAN8IA72</accession>
<keyword evidence="5 8" id="KW-0067">ATP-binding</keyword>
<evidence type="ECO:0000256" key="1">
    <source>
        <dbReference type="ARBA" id="ARBA00012552"/>
    </source>
</evidence>
<dbReference type="PROSITE" id="PS00039">
    <property type="entry name" value="DEAD_ATP_HELICASE"/>
    <property type="match status" value="1"/>
</dbReference>
<feature type="domain" description="DEAD-box RNA helicase Q" evidence="12">
    <location>
        <begin position="139"/>
        <end position="167"/>
    </location>
</feature>
<comment type="caution">
    <text evidence="13">The sequence shown here is derived from an EMBL/GenBank/DDBJ whole genome shotgun (WGS) entry which is preliminary data.</text>
</comment>
<dbReference type="PROSITE" id="PS51194">
    <property type="entry name" value="HELICASE_CTER"/>
    <property type="match status" value="1"/>
</dbReference>
<evidence type="ECO:0000313" key="14">
    <source>
        <dbReference type="Proteomes" id="UP001316803"/>
    </source>
</evidence>
<dbReference type="SUPFAM" id="SSF52540">
    <property type="entry name" value="P-loop containing nucleoside triphosphate hydrolases"/>
    <property type="match status" value="1"/>
</dbReference>
<feature type="compositionally biased region" description="Acidic residues" evidence="9">
    <location>
        <begin position="548"/>
        <end position="566"/>
    </location>
</feature>
<dbReference type="CDD" id="cd18787">
    <property type="entry name" value="SF2_C_DEAD"/>
    <property type="match status" value="1"/>
</dbReference>
<dbReference type="InterPro" id="IPR000629">
    <property type="entry name" value="RNA-helicase_DEAD-box_CS"/>
</dbReference>
<comment type="catalytic activity">
    <reaction evidence="6">
        <text>ATP + H2O = ADP + phosphate + H(+)</text>
        <dbReference type="Rhea" id="RHEA:13065"/>
        <dbReference type="ChEBI" id="CHEBI:15377"/>
        <dbReference type="ChEBI" id="CHEBI:15378"/>
        <dbReference type="ChEBI" id="CHEBI:30616"/>
        <dbReference type="ChEBI" id="CHEBI:43474"/>
        <dbReference type="ChEBI" id="CHEBI:456216"/>
        <dbReference type="EC" id="3.6.4.13"/>
    </reaction>
</comment>
<keyword evidence="3 8" id="KW-0378">Hydrolase</keyword>
<dbReference type="AlphaFoldDB" id="A0AAN8IA72"/>
<dbReference type="Pfam" id="PF00270">
    <property type="entry name" value="DEAD"/>
    <property type="match status" value="1"/>
</dbReference>
<organism evidence="13 14">
    <name type="scientific">Knufia fluminis</name>
    <dbReference type="NCBI Taxonomy" id="191047"/>
    <lineage>
        <taxon>Eukaryota</taxon>
        <taxon>Fungi</taxon>
        <taxon>Dikarya</taxon>
        <taxon>Ascomycota</taxon>
        <taxon>Pezizomycotina</taxon>
        <taxon>Eurotiomycetes</taxon>
        <taxon>Chaetothyriomycetidae</taxon>
        <taxon>Chaetothyriales</taxon>
        <taxon>Trichomeriaceae</taxon>
        <taxon>Knufia</taxon>
    </lineage>
</organism>
<sequence length="622" mass="69095">MADWDTTPANSGTPEVALRETTNEAPTGPPRDEAKIQLVREKGWVEQQPFNYAATAAPPAPLEAASDDKPFNGEALPGWMSRASKYEWKDEYGDVGPRVPELEKELFGSELRAKKGINFDELLSIKTVAEATERPNPVRSFDDAGLHPIIRENIRMSGYDVPTPVQAYTIPSVLKGRDVIAVAQTGSGKTAACLAPTLSKLMGKAKKLCAPRPFYVRPDYDHKREHVRGEPLILVVAPTRELCIQIFDEARRLCYRSMLRPCVAYGGGPTGEQRIDLQKGCDILIATPGRLIDFMSDSNVLTLSRLRFTIIDEADEMLQDDWTEDLEKIMNGAGANMDSQHQFLLFSATFDKTMRRIAKKYLAQDYVRIRIGRTGSTVHHIKQQIVWVDRNKKKEALYDLLIASPPARTLIFCQTKKSVDIIDDFLFNQGLPTTSIHSDRTQLEREDAIRAFRSGKTPIMISTGVSGRGLDIRNVMHVINFDLPGAEYHPQDEYIHRIGRTGRTGNNGLATSFYNERDEHMAPFLAKILVENKWDVPDFLEEYKPAEDQELDFEDESGDEENEPMDGVEQANGADDAWGSAPAQPTAPVEDAWGSGGKANGVAEREDVWGNGNAAASGGGGW</sequence>
<keyword evidence="4 8" id="KW-0347">Helicase</keyword>
<reference evidence="13 14" key="1">
    <citation type="submission" date="2022-12" db="EMBL/GenBank/DDBJ databases">
        <title>Genomic features and morphological characterization of a novel Knufia sp. strain isolated from spacecraft assembly facility.</title>
        <authorList>
            <person name="Teixeira M."/>
            <person name="Chander A.M."/>
            <person name="Stajich J.E."/>
            <person name="Venkateswaran K."/>
        </authorList>
    </citation>
    <scope>NUCLEOTIDE SEQUENCE [LARGE SCALE GENOMIC DNA]</scope>
    <source>
        <strain evidence="13 14">FJI-L2-BK-P2</strain>
    </source>
</reference>
<dbReference type="Gene3D" id="3.40.50.300">
    <property type="entry name" value="P-loop containing nucleotide triphosphate hydrolases"/>
    <property type="match status" value="2"/>
</dbReference>
<feature type="domain" description="Helicase C-terminal" evidence="11">
    <location>
        <begin position="396"/>
        <end position="544"/>
    </location>
</feature>
<evidence type="ECO:0000256" key="4">
    <source>
        <dbReference type="ARBA" id="ARBA00022806"/>
    </source>
</evidence>
<dbReference type="InterPro" id="IPR001650">
    <property type="entry name" value="Helicase_C-like"/>
</dbReference>
<evidence type="ECO:0000256" key="5">
    <source>
        <dbReference type="ARBA" id="ARBA00022840"/>
    </source>
</evidence>
<comment type="similarity">
    <text evidence="8">Belongs to the DEAD box helicase family.</text>
</comment>
<evidence type="ECO:0000259" key="12">
    <source>
        <dbReference type="PROSITE" id="PS51195"/>
    </source>
</evidence>
<feature type="region of interest" description="Disordered" evidence="9">
    <location>
        <begin position="544"/>
        <end position="622"/>
    </location>
</feature>
<keyword evidence="14" id="KW-1185">Reference proteome</keyword>
<dbReference type="PANTHER" id="PTHR47958">
    <property type="entry name" value="ATP-DEPENDENT RNA HELICASE DBP3"/>
    <property type="match status" value="1"/>
</dbReference>
<evidence type="ECO:0000259" key="10">
    <source>
        <dbReference type="PROSITE" id="PS51192"/>
    </source>
</evidence>
<dbReference type="PROSITE" id="PS51195">
    <property type="entry name" value="Q_MOTIF"/>
    <property type="match status" value="1"/>
</dbReference>